<dbReference type="PANTHER" id="PTHR21310">
    <property type="entry name" value="AMINOGLYCOSIDE PHOSPHOTRANSFERASE-RELATED-RELATED"/>
    <property type="match status" value="1"/>
</dbReference>
<dbReference type="Proteomes" id="UP001562357">
    <property type="component" value="Unassembled WGS sequence"/>
</dbReference>
<dbReference type="InterPro" id="IPR051678">
    <property type="entry name" value="AGP_Transferase"/>
</dbReference>
<evidence type="ECO:0000313" key="2">
    <source>
        <dbReference type="EMBL" id="GAB0133254.1"/>
    </source>
</evidence>
<dbReference type="SUPFAM" id="SSF56112">
    <property type="entry name" value="Protein kinase-like (PK-like)"/>
    <property type="match status" value="1"/>
</dbReference>
<comment type="caution">
    <text evidence="2">The sequence shown here is derived from an EMBL/GenBank/DDBJ whole genome shotgun (WGS) entry which is preliminary data.</text>
</comment>
<name>A0ABQ0CIH9_9HYPO</name>
<dbReference type="InterPro" id="IPR002575">
    <property type="entry name" value="Aminoglycoside_PTrfase"/>
</dbReference>
<dbReference type="PANTHER" id="PTHR21310:SF58">
    <property type="entry name" value="AMINOGLYCOSIDE PHOSPHOTRANSFERASE DOMAIN-CONTAINING PROTEIN"/>
    <property type="match status" value="1"/>
</dbReference>
<reference evidence="3" key="1">
    <citation type="submission" date="2024-06" db="EMBL/GenBank/DDBJ databases">
        <title>Draft Genome Sequences of Epichloe bromicola Strains Isolated from Elymus ciliaris.</title>
        <authorList>
            <consortium name="Epichloe bromicola genome sequencing consortium"/>
            <person name="Miura A."/>
            <person name="Imano S."/>
            <person name="Ashida A."/>
            <person name="Sato I."/>
            <person name="Chiba S."/>
            <person name="Tanaka A."/>
            <person name="Camagna M."/>
            <person name="Takemoto D."/>
        </authorList>
    </citation>
    <scope>NUCLEOTIDE SEQUENCE [LARGE SCALE GENOMIC DNA]</scope>
    <source>
        <strain evidence="3">DP</strain>
    </source>
</reference>
<keyword evidence="3" id="KW-1185">Reference proteome</keyword>
<protein>
    <recommendedName>
        <fullName evidence="1">Aminoglycoside phosphotransferase domain-containing protein</fullName>
    </recommendedName>
</protein>
<accession>A0ABQ0CIH9</accession>
<organism evidence="2 3">
    <name type="scientific">Epichloe bromicola</name>
    <dbReference type="NCBI Taxonomy" id="79588"/>
    <lineage>
        <taxon>Eukaryota</taxon>
        <taxon>Fungi</taxon>
        <taxon>Dikarya</taxon>
        <taxon>Ascomycota</taxon>
        <taxon>Pezizomycotina</taxon>
        <taxon>Sordariomycetes</taxon>
        <taxon>Hypocreomycetidae</taxon>
        <taxon>Hypocreales</taxon>
        <taxon>Clavicipitaceae</taxon>
        <taxon>Epichloe</taxon>
    </lineage>
</organism>
<dbReference type="Gene3D" id="3.90.1200.10">
    <property type="match status" value="1"/>
</dbReference>
<dbReference type="Pfam" id="PF01636">
    <property type="entry name" value="APH"/>
    <property type="match status" value="1"/>
</dbReference>
<proteinExistence type="predicted"/>
<evidence type="ECO:0000313" key="3">
    <source>
        <dbReference type="Proteomes" id="UP001562357"/>
    </source>
</evidence>
<sequence length="286" mass="32405">MNPYATNPNHIPKSDLYADLPLYGRYHPRPDDFRVDIRHINSSSEESLQYWATVVGLCTEANMIFPADEEGRDVFAIGSVIVKSSHRHQDAKVDYSYADANEVQAIAVAKSALKGVRVPDIYFSGKINGRAMLVQGRLPGVCLNVAAPYLSEDQKKSFKLQAREILGQLRAIKAPSDRQARDHVVPDPDILTSGRLNPREADILFSANIDQDMSFMHNDFTPSNCIVNDDKIVGLIDWEIAGYFGWETAGEVHRKIRSPQREHYVRANLSEEKLQDMMWWNDLYDP</sequence>
<gene>
    <name evidence="2" type="primary">g1666</name>
    <name evidence="2" type="ORF">EsDP_00001666</name>
</gene>
<feature type="domain" description="Aminoglycoside phosphotransferase" evidence="1">
    <location>
        <begin position="80"/>
        <end position="243"/>
    </location>
</feature>
<evidence type="ECO:0000259" key="1">
    <source>
        <dbReference type="Pfam" id="PF01636"/>
    </source>
</evidence>
<dbReference type="EMBL" id="BAAFGZ010000038">
    <property type="protein sequence ID" value="GAB0133254.1"/>
    <property type="molecule type" value="Genomic_DNA"/>
</dbReference>
<dbReference type="InterPro" id="IPR011009">
    <property type="entry name" value="Kinase-like_dom_sf"/>
</dbReference>